<dbReference type="Proteomes" id="UP000824540">
    <property type="component" value="Unassembled WGS sequence"/>
</dbReference>
<dbReference type="InterPro" id="IPR000504">
    <property type="entry name" value="RRM_dom"/>
</dbReference>
<dbReference type="EMBL" id="JAFBMS010000008">
    <property type="protein sequence ID" value="KAG9350297.1"/>
    <property type="molecule type" value="Genomic_DNA"/>
</dbReference>
<dbReference type="InterPro" id="IPR047131">
    <property type="entry name" value="RBFOX1-like"/>
</dbReference>
<dbReference type="Pfam" id="PF00076">
    <property type="entry name" value="RRM_1"/>
    <property type="match status" value="1"/>
</dbReference>
<dbReference type="Pfam" id="PF12414">
    <property type="entry name" value="Fox-1_C"/>
    <property type="match status" value="2"/>
</dbReference>
<feature type="compositionally biased region" description="Polar residues" evidence="7">
    <location>
        <begin position="161"/>
        <end position="183"/>
    </location>
</feature>
<dbReference type="GO" id="GO:0008380">
    <property type="term" value="P:RNA splicing"/>
    <property type="evidence" value="ECO:0007669"/>
    <property type="project" value="UniProtKB-KW"/>
</dbReference>
<keyword evidence="2" id="KW-0507">mRNA processing</keyword>
<comment type="subcellular location">
    <subcellularLocation>
        <location evidence="1">Nucleus</location>
    </subcellularLocation>
</comment>
<feature type="region of interest" description="Disordered" evidence="7">
    <location>
        <begin position="212"/>
        <end position="245"/>
    </location>
</feature>
<dbReference type="OrthoDB" id="5382468at2759"/>
<dbReference type="GO" id="GO:0005737">
    <property type="term" value="C:cytoplasm"/>
    <property type="evidence" value="ECO:0007669"/>
    <property type="project" value="TreeGrafter"/>
</dbReference>
<feature type="non-terminal residue" evidence="9">
    <location>
        <position position="706"/>
    </location>
</feature>
<dbReference type="InterPro" id="IPR025670">
    <property type="entry name" value="Fox-1_C_dom"/>
</dbReference>
<dbReference type="InterPro" id="IPR035979">
    <property type="entry name" value="RBD_domain_sf"/>
</dbReference>
<sequence>MEALIAPSPTLTPQAACRQDGALRRGSSAECFSIIRLEGWLRAWGSGSTLHREGIDTGWTDCSRQSQQPLATADQTGRPTAPRAKPRVEAFNYHSGTHFYGNQEATAPPEAMAQPYPPAQYPPPPQNGIPAEYAAPHPHPTQDYTGQSTVPEHAMTIYTPTQTHSEPPVTDSSTPSLTGTTTVPAPWPPDGRAAIGWFVRLWGLGPPNLGGMVDDGESRTDGTALCPALPQRPPPPRPTCAFDLHSPRQDAPAVRLTGVPQSSAQDKPREARTTHLQADEVAQTEGSQQLQPSDSSEKQQPKRLHVSNIPFRFRDPDLRQMFGQFGKILDVEIIFNERGSKGFGFVTFETSADADRAREKLNGTIVEGRKIEVNNATARVMTNKKVANPYTNGWKLNPVVGAVYGPEFYAGKQQQTDLQRMTDESGGLAAFNLFQGSLASPPPASQFSSWPGWLSTTPHAAFHQHPHQNTKEKAACEELEMQTQSSALMATNHGGGGRSMGFDWLREAARSPVTGFPYPTTGAAVAYRGAHLRGRGRAVYNTFRAAPPPPPIPAYGAVVYQDGFYGAEIYVLGPPLTNSILAPAAPFYRVCPGGADLRGAWTLVTGAGVSSAAQHLHPQGHALAPTHPVFRPVCVLIEISCQAASTRVRETSSPSALFVLRISSQYAQPAAAAAAAYSDSYGRVYATADPYHHTIGPAATYSVGTM</sequence>
<dbReference type="PROSITE" id="PS50102">
    <property type="entry name" value="RRM"/>
    <property type="match status" value="1"/>
</dbReference>
<dbReference type="GO" id="GO:0005634">
    <property type="term" value="C:nucleus"/>
    <property type="evidence" value="ECO:0007669"/>
    <property type="project" value="UniProtKB-SubCell"/>
</dbReference>
<dbReference type="InterPro" id="IPR034237">
    <property type="entry name" value="FOX1_RRM"/>
</dbReference>
<dbReference type="GO" id="GO:0000381">
    <property type="term" value="P:regulation of alternative mRNA splicing, via spliceosome"/>
    <property type="evidence" value="ECO:0007669"/>
    <property type="project" value="InterPro"/>
</dbReference>
<gene>
    <name evidence="9" type="ORF">JZ751_026651</name>
</gene>
<dbReference type="CDD" id="cd12407">
    <property type="entry name" value="RRM_FOX1_like"/>
    <property type="match status" value="1"/>
</dbReference>
<feature type="domain" description="RRM" evidence="8">
    <location>
        <begin position="302"/>
        <end position="378"/>
    </location>
</feature>
<dbReference type="PANTHER" id="PTHR15597:SF25">
    <property type="entry name" value="RNA BINDING PROTEIN FOX-1 HOMOLOG 3"/>
    <property type="match status" value="1"/>
</dbReference>
<proteinExistence type="predicted"/>
<feature type="region of interest" description="Disordered" evidence="7">
    <location>
        <begin position="61"/>
        <end position="85"/>
    </location>
</feature>
<dbReference type="SMART" id="SM00360">
    <property type="entry name" value="RRM"/>
    <property type="match status" value="1"/>
</dbReference>
<keyword evidence="3 6" id="KW-0694">RNA-binding</keyword>
<feature type="region of interest" description="Disordered" evidence="7">
    <location>
        <begin position="279"/>
        <end position="307"/>
    </location>
</feature>
<organism evidence="9 10">
    <name type="scientific">Albula glossodonta</name>
    <name type="common">roundjaw bonefish</name>
    <dbReference type="NCBI Taxonomy" id="121402"/>
    <lineage>
        <taxon>Eukaryota</taxon>
        <taxon>Metazoa</taxon>
        <taxon>Chordata</taxon>
        <taxon>Craniata</taxon>
        <taxon>Vertebrata</taxon>
        <taxon>Euteleostomi</taxon>
        <taxon>Actinopterygii</taxon>
        <taxon>Neopterygii</taxon>
        <taxon>Teleostei</taxon>
        <taxon>Albuliformes</taxon>
        <taxon>Albulidae</taxon>
        <taxon>Albula</taxon>
    </lineage>
</organism>
<dbReference type="PANTHER" id="PTHR15597">
    <property type="entry name" value="ATAXIN 2-BINDING PROTEIN 1-RELATED"/>
    <property type="match status" value="1"/>
</dbReference>
<evidence type="ECO:0000313" key="10">
    <source>
        <dbReference type="Proteomes" id="UP000824540"/>
    </source>
</evidence>
<evidence type="ECO:0000256" key="4">
    <source>
        <dbReference type="ARBA" id="ARBA00023187"/>
    </source>
</evidence>
<keyword evidence="5" id="KW-0539">Nucleus</keyword>
<evidence type="ECO:0000256" key="3">
    <source>
        <dbReference type="ARBA" id="ARBA00022884"/>
    </source>
</evidence>
<comment type="caution">
    <text evidence="9">The sequence shown here is derived from an EMBL/GenBank/DDBJ whole genome shotgun (WGS) entry which is preliminary data.</text>
</comment>
<dbReference type="Gene3D" id="3.30.70.330">
    <property type="match status" value="1"/>
</dbReference>
<evidence type="ECO:0000256" key="7">
    <source>
        <dbReference type="SAM" id="MobiDB-lite"/>
    </source>
</evidence>
<dbReference type="GO" id="GO:0006397">
    <property type="term" value="P:mRNA processing"/>
    <property type="evidence" value="ECO:0007669"/>
    <property type="project" value="UniProtKB-KW"/>
</dbReference>
<evidence type="ECO:0000256" key="6">
    <source>
        <dbReference type="PROSITE-ProRule" id="PRU00176"/>
    </source>
</evidence>
<name>A0A8T2PLV7_9TELE</name>
<evidence type="ECO:0000256" key="5">
    <source>
        <dbReference type="ARBA" id="ARBA00023242"/>
    </source>
</evidence>
<feature type="region of interest" description="Disordered" evidence="7">
    <location>
        <begin position="161"/>
        <end position="188"/>
    </location>
</feature>
<evidence type="ECO:0000256" key="1">
    <source>
        <dbReference type="ARBA" id="ARBA00004123"/>
    </source>
</evidence>
<feature type="compositionally biased region" description="Polar residues" evidence="7">
    <location>
        <begin position="284"/>
        <end position="294"/>
    </location>
</feature>
<accession>A0A8T2PLV7</accession>
<dbReference type="InterPro" id="IPR012677">
    <property type="entry name" value="Nucleotide-bd_a/b_plait_sf"/>
</dbReference>
<keyword evidence="10" id="KW-1185">Reference proteome</keyword>
<dbReference type="SUPFAM" id="SSF54928">
    <property type="entry name" value="RNA-binding domain, RBD"/>
    <property type="match status" value="1"/>
</dbReference>
<reference evidence="9" key="1">
    <citation type="thesis" date="2021" institute="BYU ScholarsArchive" country="Provo, UT, USA">
        <title>Applications of and Algorithms for Genome Assembly and Genomic Analyses with an Emphasis on Marine Teleosts.</title>
        <authorList>
            <person name="Pickett B.D."/>
        </authorList>
    </citation>
    <scope>NUCLEOTIDE SEQUENCE</scope>
    <source>
        <strain evidence="9">HI-2016</strain>
    </source>
</reference>
<dbReference type="GO" id="GO:0007399">
    <property type="term" value="P:nervous system development"/>
    <property type="evidence" value="ECO:0007669"/>
    <property type="project" value="InterPro"/>
</dbReference>
<dbReference type="FunFam" id="3.30.70.330:FF:000004">
    <property type="entry name" value="RNA binding fox-1 homolog 1"/>
    <property type="match status" value="1"/>
</dbReference>
<keyword evidence="4" id="KW-0508">mRNA splicing</keyword>
<dbReference type="AlphaFoldDB" id="A0A8T2PLV7"/>
<evidence type="ECO:0000259" key="8">
    <source>
        <dbReference type="PROSITE" id="PS50102"/>
    </source>
</evidence>
<evidence type="ECO:0000256" key="2">
    <source>
        <dbReference type="ARBA" id="ARBA00022664"/>
    </source>
</evidence>
<protein>
    <recommendedName>
        <fullName evidence="8">RRM domain-containing protein</fullName>
    </recommendedName>
</protein>
<feature type="compositionally biased region" description="Polar residues" evidence="7">
    <location>
        <begin position="61"/>
        <end position="78"/>
    </location>
</feature>
<dbReference type="GO" id="GO:0003729">
    <property type="term" value="F:mRNA binding"/>
    <property type="evidence" value="ECO:0007669"/>
    <property type="project" value="TreeGrafter"/>
</dbReference>
<evidence type="ECO:0000313" key="9">
    <source>
        <dbReference type="EMBL" id="KAG9350297.1"/>
    </source>
</evidence>